<keyword evidence="4" id="KW-0689">Ribosomal protein</keyword>
<dbReference type="Proteomes" id="UP000694392">
    <property type="component" value="Unplaced"/>
</dbReference>
<protein>
    <recommendedName>
        <fullName evidence="7">Large ribosomal subunit protein mL42</fullName>
    </recommendedName>
</protein>
<dbReference type="InterPro" id="IPR019346">
    <property type="entry name" value="Ribosomal_mL42"/>
</dbReference>
<keyword evidence="6" id="KW-0687">Ribonucleoprotein</keyword>
<reference evidence="8" key="2">
    <citation type="submission" date="2025-09" db="UniProtKB">
        <authorList>
            <consortium name="Ensembl"/>
        </authorList>
    </citation>
    <scope>IDENTIFICATION</scope>
</reference>
<comment type="similarity">
    <text evidence="2">Belongs to the mitochondrion-specific ribosomal protein mL42 family.</text>
</comment>
<evidence type="ECO:0000256" key="2">
    <source>
        <dbReference type="ARBA" id="ARBA00005556"/>
    </source>
</evidence>
<accession>A0A8D0L2E3</accession>
<keyword evidence="9" id="KW-1185">Reference proteome</keyword>
<proteinExistence type="inferred from homology"/>
<name>A0A8D0L2E3_SPHPU</name>
<keyword evidence="3" id="KW-0809">Transit peptide</keyword>
<evidence type="ECO:0000256" key="4">
    <source>
        <dbReference type="ARBA" id="ARBA00022980"/>
    </source>
</evidence>
<dbReference type="AlphaFoldDB" id="A0A8D0L2E3"/>
<evidence type="ECO:0000256" key="7">
    <source>
        <dbReference type="ARBA" id="ARBA00035189"/>
    </source>
</evidence>
<evidence type="ECO:0000256" key="1">
    <source>
        <dbReference type="ARBA" id="ARBA00004173"/>
    </source>
</evidence>
<reference evidence="8" key="1">
    <citation type="submission" date="2025-08" db="UniProtKB">
        <authorList>
            <consortium name="Ensembl"/>
        </authorList>
    </citation>
    <scope>IDENTIFICATION</scope>
</reference>
<keyword evidence="5" id="KW-0496">Mitochondrion</keyword>
<dbReference type="Pfam" id="PF10210">
    <property type="entry name" value="MRP-S32"/>
    <property type="match status" value="1"/>
</dbReference>
<evidence type="ECO:0000313" key="9">
    <source>
        <dbReference type="Proteomes" id="UP000694392"/>
    </source>
</evidence>
<dbReference type="PANTHER" id="PTHR13450:SF4">
    <property type="entry name" value="LARGE RIBOSOMAL SUBUNIT PROTEIN ML42"/>
    <property type="match status" value="1"/>
</dbReference>
<evidence type="ECO:0000313" key="8">
    <source>
        <dbReference type="Ensembl" id="ENSSPUP00000002583.1"/>
    </source>
</evidence>
<dbReference type="PANTHER" id="PTHR13450">
    <property type="entry name" value="MITOCHONDRIAL 39S RIBOSOMAL PROTEIN L42"/>
    <property type="match status" value="1"/>
</dbReference>
<evidence type="ECO:0000256" key="6">
    <source>
        <dbReference type="ARBA" id="ARBA00023274"/>
    </source>
</evidence>
<dbReference type="GeneTree" id="ENSGT00390000010491"/>
<dbReference type="OMA" id="VWSSAVW"/>
<comment type="subcellular location">
    <subcellularLocation>
        <location evidence="1">Mitochondrion</location>
    </subcellularLocation>
</comment>
<organism evidence="8 9">
    <name type="scientific">Sphenodon punctatus</name>
    <name type="common">Tuatara</name>
    <name type="synonym">Hatteria punctata</name>
    <dbReference type="NCBI Taxonomy" id="8508"/>
    <lineage>
        <taxon>Eukaryota</taxon>
        <taxon>Metazoa</taxon>
        <taxon>Chordata</taxon>
        <taxon>Craniata</taxon>
        <taxon>Vertebrata</taxon>
        <taxon>Euteleostomi</taxon>
        <taxon>Lepidosauria</taxon>
        <taxon>Sphenodontia</taxon>
        <taxon>Sphenodontidae</taxon>
        <taxon>Sphenodon</taxon>
    </lineage>
</organism>
<dbReference type="Ensembl" id="ENSSPUT00000002734.1">
    <property type="protein sequence ID" value="ENSSPUP00000002583.1"/>
    <property type="gene ID" value="ENSSPUG00000001998.1"/>
</dbReference>
<sequence length="81" mass="9178">MAIISRRAVWSSAVWMHVVIFGRQVPVQDGATLCSCYKSTYSSLPDDYNYKVELAMTSNEKAIVCYHPSVDIPYKHIKPIP</sequence>
<evidence type="ECO:0000256" key="5">
    <source>
        <dbReference type="ARBA" id="ARBA00023128"/>
    </source>
</evidence>
<dbReference type="GO" id="GO:0005762">
    <property type="term" value="C:mitochondrial large ribosomal subunit"/>
    <property type="evidence" value="ECO:0007669"/>
    <property type="project" value="TreeGrafter"/>
</dbReference>
<evidence type="ECO:0000256" key="3">
    <source>
        <dbReference type="ARBA" id="ARBA00022946"/>
    </source>
</evidence>